<proteinExistence type="predicted"/>
<dbReference type="AlphaFoldDB" id="A0A645HJH4"/>
<evidence type="ECO:0000313" key="1">
    <source>
        <dbReference type="EMBL" id="MPN39165.1"/>
    </source>
</evidence>
<comment type="caution">
    <text evidence="1">The sequence shown here is derived from an EMBL/GenBank/DDBJ whole genome shotgun (WGS) entry which is preliminary data.</text>
</comment>
<name>A0A645HJH4_9ZZZZ</name>
<dbReference type="EMBL" id="VSSQ01094810">
    <property type="protein sequence ID" value="MPN39165.1"/>
    <property type="molecule type" value="Genomic_DNA"/>
</dbReference>
<protein>
    <submittedName>
        <fullName evidence="1">Uncharacterized protein</fullName>
    </submittedName>
</protein>
<organism evidence="1">
    <name type="scientific">bioreactor metagenome</name>
    <dbReference type="NCBI Taxonomy" id="1076179"/>
    <lineage>
        <taxon>unclassified sequences</taxon>
        <taxon>metagenomes</taxon>
        <taxon>ecological metagenomes</taxon>
    </lineage>
</organism>
<reference evidence="1" key="1">
    <citation type="submission" date="2019-08" db="EMBL/GenBank/DDBJ databases">
        <authorList>
            <person name="Kucharzyk K."/>
            <person name="Murdoch R.W."/>
            <person name="Higgins S."/>
            <person name="Loffler F."/>
        </authorList>
    </citation>
    <scope>NUCLEOTIDE SEQUENCE</scope>
</reference>
<accession>A0A645HJH4</accession>
<sequence>MVACDAERRFVAPRRFSPVREAHAVDVEAHRELLQFAGSVVAAGGAVAAVVGEQQFEDHFAVFA</sequence>
<gene>
    <name evidence="1" type="ORF">SDC9_186693</name>
</gene>